<organism evidence="1 2">
    <name type="scientific">Aphanothece sacrum FPU1</name>
    <dbReference type="NCBI Taxonomy" id="1920663"/>
    <lineage>
        <taxon>Bacteria</taxon>
        <taxon>Bacillati</taxon>
        <taxon>Cyanobacteriota</taxon>
        <taxon>Cyanophyceae</taxon>
        <taxon>Oscillatoriophycideae</taxon>
        <taxon>Chroococcales</taxon>
        <taxon>Aphanothecaceae</taxon>
        <taxon>Aphanothece</taxon>
    </lineage>
</organism>
<dbReference type="AlphaFoldDB" id="A0A401IFC4"/>
<reference evidence="2" key="1">
    <citation type="submission" date="2017-05" db="EMBL/GenBank/DDBJ databases">
        <title>Physiological properties and genetic analysis related to exopolysaccharide production of fresh-water unicellular cyanobacterium Aphanothece sacrum, Suizenji Nori, that has been cultured as a food source in Japan.</title>
        <authorList>
            <person name="Kanesaki Y."/>
            <person name="Yoshikawa S."/>
            <person name="Ohki K."/>
        </authorList>
    </citation>
    <scope>NUCLEOTIDE SEQUENCE [LARGE SCALE GENOMIC DNA]</scope>
    <source>
        <strain evidence="2">FPU1</strain>
    </source>
</reference>
<dbReference type="EMBL" id="BDQK01000005">
    <property type="protein sequence ID" value="GBF79978.1"/>
    <property type="molecule type" value="Genomic_DNA"/>
</dbReference>
<dbReference type="Proteomes" id="UP000287247">
    <property type="component" value="Unassembled WGS sequence"/>
</dbReference>
<proteinExistence type="predicted"/>
<gene>
    <name evidence="1" type="ORF">AsFPU1_1378</name>
</gene>
<name>A0A401IFC4_APHSA</name>
<sequence>MTINNSLETRLIEKVKKLSWEQIQQVEQFIDSLNAEKTEQQLILSSTKLSESVFNKVWDNPEDAVYDDL</sequence>
<evidence type="ECO:0008006" key="3">
    <source>
        <dbReference type="Google" id="ProtNLM"/>
    </source>
</evidence>
<evidence type="ECO:0000313" key="1">
    <source>
        <dbReference type="EMBL" id="GBF79978.1"/>
    </source>
</evidence>
<evidence type="ECO:0000313" key="2">
    <source>
        <dbReference type="Proteomes" id="UP000287247"/>
    </source>
</evidence>
<accession>A0A401IFC4</accession>
<dbReference type="OrthoDB" id="6371923at2"/>
<protein>
    <recommendedName>
        <fullName evidence="3">Toxin-antitoxin system, antitoxin component, Xre family protein</fullName>
    </recommendedName>
</protein>
<dbReference type="RefSeq" id="WP_124971953.1">
    <property type="nucleotide sequence ID" value="NZ_BDQK01000005.1"/>
</dbReference>
<keyword evidence="2" id="KW-1185">Reference proteome</keyword>
<comment type="caution">
    <text evidence="1">The sequence shown here is derived from an EMBL/GenBank/DDBJ whole genome shotgun (WGS) entry which is preliminary data.</text>
</comment>